<protein>
    <submittedName>
        <fullName evidence="4">Uncharacterized protein</fullName>
    </submittedName>
</protein>
<dbReference type="Gene3D" id="1.25.40.10">
    <property type="entry name" value="Tetratricopeptide repeat domain"/>
    <property type="match status" value="3"/>
</dbReference>
<evidence type="ECO:0000313" key="5">
    <source>
        <dbReference type="Proteomes" id="UP000238823"/>
    </source>
</evidence>
<dbReference type="InterPro" id="IPR011990">
    <property type="entry name" value="TPR-like_helical_dom_sf"/>
</dbReference>
<feature type="compositionally biased region" description="Basic and acidic residues" evidence="2">
    <location>
        <begin position="986"/>
        <end position="1002"/>
    </location>
</feature>
<comment type="caution">
    <text evidence="4">The sequence shown here is derived from an EMBL/GenBank/DDBJ whole genome shotgun (WGS) entry which is preliminary data.</text>
</comment>
<dbReference type="SUPFAM" id="SSF48452">
    <property type="entry name" value="TPR-like"/>
    <property type="match status" value="3"/>
</dbReference>
<name>A0A2S9YJW6_9BACT</name>
<feature type="chain" id="PRO_5015456298" evidence="3">
    <location>
        <begin position="36"/>
        <end position="1305"/>
    </location>
</feature>
<keyword evidence="1" id="KW-0175">Coiled coil</keyword>
<feature type="coiled-coil region" evidence="1">
    <location>
        <begin position="148"/>
        <end position="179"/>
    </location>
</feature>
<dbReference type="Proteomes" id="UP000238823">
    <property type="component" value="Unassembled WGS sequence"/>
</dbReference>
<gene>
    <name evidence="4" type="ORF">ENSA7_46130</name>
</gene>
<accession>A0A2S9YJW6</accession>
<sequence length="1305" mass="149922">MSHNRSIRSRKLGLLTAGSVLSITALLLTADVSQAQEPESNVRYERKSKKTKAQSDLLDTKFKAQQEQVEKERERGVQMMDGQQFASKRKAVEQEMADKQIEFLKRLIKTSEDSDPEYPDYLFRLADHYLEKKAFFDLQSGSLYQKIYDAEDAKKKDLAKQLKEQQKRHERDAKDSSEKAARIYEALVDNPKFASYKRMDEALYYYAFELGELGEETKMQAAYQRLINDFPSSPYIANAYLAFADYYYSKGQIGNAVRLYERVTQFKDSPVYAYALYKLAWCHLNPIGEFDARFDKSLNFFVATIAATKEGRAGSESNGKQLRRDARRDLVRAYVHASKPSKAWEFFDKIGNGPGKDENDARKMMELLANQYFGDGQYTESTFIYKKLQELFPEDAMSCDWQGKIVVNTLATDNKEVQWQETENLGKYYTKFETGDYKKAQKKMCKDNALATMKQMATVWHDEAEKTKLDRTYELAENAYEVFLKTFPGDKDGYELQYYYAELLWALAEQNYNSKDKDQRQKGLDYFMKAHNQFVKTLELDPEGKYTADAAYAQMLAMKNHLEYDETGGKKKTCKLDQEGVCIYKTDKKKKPKDKDSKVDTEMDFPESDYTPEEKAMLGSYDIYVKYVKKADDKELPKIMYHRAKLMMEHNKFAEAKPLLTEMITKFDDVKDAQIYAAWCSAMLIDLLTIRWLDTKNNPQQVIETSDELQEWATKIQGLKIWNHPENADVREAVPTLLAGIGWKKGMAYRDAGAAFVNGDPGGDPQGFEKCSTQFIDVFNNFEDHEKAATLLWNAADCSDAAYQVGQAIQIRTALLDRFPESEHAKDTLHYLAESYQAVAYYNQSADRYEQFATEHDKDDRASNALQNAYLFRLGLGQEAKAKENLDKYESLYKKKDVQKAAKIFWSQHDLLDSSGAKRKHAEDYLKTYSTKGGIDRAVVANAVIGQVEWRKSCEEPLLYDSCITIERKRALSGVEAIEKRKKLEAKQKKAQEKADEKESAKKPRFRPPKRCGSETQGVITVHRRGSKRAEAGQAKFKLILKMVGGKSKIDIPEEDKKRAEDFKNAWAMAIVYQADQKYEDYLRIKMPDELDFQVDEWRKDSGMPSWEKMYKEQVVKAEDSKKRVTEFFDSKMKLGLELQEAYGGVKNTGSPYWVLAGAARTASVLQNFADQLYRADVPQSFVSQEQVWAYCDALADTAQPVQDQALAAYEYCIQRSTENQFFNEFSRLCEEEMQQRDANKYPATNELFGVSIYTASRIEKVQVLEDPLGGRVNPVRRKTDAEKAAEEKDKAATEDKGKSKGKGN</sequence>
<evidence type="ECO:0000256" key="1">
    <source>
        <dbReference type="SAM" id="Coils"/>
    </source>
</evidence>
<feature type="signal peptide" evidence="3">
    <location>
        <begin position="1"/>
        <end position="35"/>
    </location>
</feature>
<proteinExistence type="predicted"/>
<feature type="compositionally biased region" description="Basic and acidic residues" evidence="2">
    <location>
        <begin position="1278"/>
        <end position="1299"/>
    </location>
</feature>
<dbReference type="EMBL" id="PVNL01000095">
    <property type="protein sequence ID" value="PRQ05388.1"/>
    <property type="molecule type" value="Genomic_DNA"/>
</dbReference>
<evidence type="ECO:0000313" key="4">
    <source>
        <dbReference type="EMBL" id="PRQ05388.1"/>
    </source>
</evidence>
<organism evidence="4 5">
    <name type="scientific">Enhygromyxa salina</name>
    <dbReference type="NCBI Taxonomy" id="215803"/>
    <lineage>
        <taxon>Bacteria</taxon>
        <taxon>Pseudomonadati</taxon>
        <taxon>Myxococcota</taxon>
        <taxon>Polyangia</taxon>
        <taxon>Nannocystales</taxon>
        <taxon>Nannocystaceae</taxon>
        <taxon>Enhygromyxa</taxon>
    </lineage>
</organism>
<evidence type="ECO:0000256" key="2">
    <source>
        <dbReference type="SAM" id="MobiDB-lite"/>
    </source>
</evidence>
<feature type="region of interest" description="Disordered" evidence="2">
    <location>
        <begin position="35"/>
        <end position="57"/>
    </location>
</feature>
<reference evidence="4 5" key="1">
    <citation type="submission" date="2018-03" db="EMBL/GenBank/DDBJ databases">
        <title>Draft Genome Sequences of the Obligatory Marine Myxobacteria Enhygromyxa salina SWB007.</title>
        <authorList>
            <person name="Poehlein A."/>
            <person name="Moghaddam J.A."/>
            <person name="Harms H."/>
            <person name="Alanjari M."/>
            <person name="Koenig G.M."/>
            <person name="Daniel R."/>
            <person name="Schaeberle T.F."/>
        </authorList>
    </citation>
    <scope>NUCLEOTIDE SEQUENCE [LARGE SCALE GENOMIC DNA]</scope>
    <source>
        <strain evidence="4 5">SWB007</strain>
    </source>
</reference>
<keyword evidence="3" id="KW-0732">Signal</keyword>
<evidence type="ECO:0000256" key="3">
    <source>
        <dbReference type="SAM" id="SignalP"/>
    </source>
</evidence>
<feature type="region of interest" description="Disordered" evidence="2">
    <location>
        <begin position="1270"/>
        <end position="1305"/>
    </location>
</feature>
<feature type="region of interest" description="Disordered" evidence="2">
    <location>
        <begin position="986"/>
        <end position="1015"/>
    </location>
</feature>